<sequence>MDRALRDPSPINLQFSGELVKNTPDREQADAFAPVGASRFPPNLFLVELLQVFRMFQPRLFMNMEPDSLDFSVLKNSLRTPIRTKGPLSFDGCYITFQLYYSLRCTSTEIFYNGHELPATIYERAESGES</sequence>
<evidence type="ECO:0000313" key="1">
    <source>
        <dbReference type="EMBL" id="KAI3826370.1"/>
    </source>
</evidence>
<dbReference type="Proteomes" id="UP001056120">
    <property type="component" value="Linkage Group LG01"/>
</dbReference>
<proteinExistence type="predicted"/>
<keyword evidence="2" id="KW-1185">Reference proteome</keyword>
<reference evidence="1 2" key="2">
    <citation type="journal article" date="2022" name="Mol. Ecol. Resour.">
        <title>The genomes of chicory, endive, great burdock and yacon provide insights into Asteraceae paleo-polyploidization history and plant inulin production.</title>
        <authorList>
            <person name="Fan W."/>
            <person name="Wang S."/>
            <person name="Wang H."/>
            <person name="Wang A."/>
            <person name="Jiang F."/>
            <person name="Liu H."/>
            <person name="Zhao H."/>
            <person name="Xu D."/>
            <person name="Zhang Y."/>
        </authorList>
    </citation>
    <scope>NUCLEOTIDE SEQUENCE [LARGE SCALE GENOMIC DNA]</scope>
    <source>
        <strain evidence="2">cv. Yunnan</strain>
        <tissue evidence="1">Leaves</tissue>
    </source>
</reference>
<reference evidence="2" key="1">
    <citation type="journal article" date="2022" name="Mol. Ecol. Resour.">
        <title>The genomes of chicory, endive, great burdock and yacon provide insights into Asteraceae palaeo-polyploidization history and plant inulin production.</title>
        <authorList>
            <person name="Fan W."/>
            <person name="Wang S."/>
            <person name="Wang H."/>
            <person name="Wang A."/>
            <person name="Jiang F."/>
            <person name="Liu H."/>
            <person name="Zhao H."/>
            <person name="Xu D."/>
            <person name="Zhang Y."/>
        </authorList>
    </citation>
    <scope>NUCLEOTIDE SEQUENCE [LARGE SCALE GENOMIC DNA]</scope>
    <source>
        <strain evidence="2">cv. Yunnan</strain>
    </source>
</reference>
<accession>A0ACB9K2E3</accession>
<dbReference type="EMBL" id="CM042018">
    <property type="protein sequence ID" value="KAI3826370.1"/>
    <property type="molecule type" value="Genomic_DNA"/>
</dbReference>
<gene>
    <name evidence="1" type="ORF">L1987_00417</name>
</gene>
<name>A0ACB9K2E3_9ASTR</name>
<organism evidence="1 2">
    <name type="scientific">Smallanthus sonchifolius</name>
    <dbReference type="NCBI Taxonomy" id="185202"/>
    <lineage>
        <taxon>Eukaryota</taxon>
        <taxon>Viridiplantae</taxon>
        <taxon>Streptophyta</taxon>
        <taxon>Embryophyta</taxon>
        <taxon>Tracheophyta</taxon>
        <taxon>Spermatophyta</taxon>
        <taxon>Magnoliopsida</taxon>
        <taxon>eudicotyledons</taxon>
        <taxon>Gunneridae</taxon>
        <taxon>Pentapetalae</taxon>
        <taxon>asterids</taxon>
        <taxon>campanulids</taxon>
        <taxon>Asterales</taxon>
        <taxon>Asteraceae</taxon>
        <taxon>Asteroideae</taxon>
        <taxon>Heliantheae alliance</taxon>
        <taxon>Millerieae</taxon>
        <taxon>Smallanthus</taxon>
    </lineage>
</organism>
<protein>
    <submittedName>
        <fullName evidence="1">Uncharacterized protein</fullName>
    </submittedName>
</protein>
<evidence type="ECO:0000313" key="2">
    <source>
        <dbReference type="Proteomes" id="UP001056120"/>
    </source>
</evidence>
<comment type="caution">
    <text evidence="1">The sequence shown here is derived from an EMBL/GenBank/DDBJ whole genome shotgun (WGS) entry which is preliminary data.</text>
</comment>